<dbReference type="EMBL" id="JACHIU010000001">
    <property type="protein sequence ID" value="MBB6475894.1"/>
    <property type="molecule type" value="Genomic_DNA"/>
</dbReference>
<evidence type="ECO:0000313" key="3">
    <source>
        <dbReference type="Proteomes" id="UP000555564"/>
    </source>
</evidence>
<dbReference type="AlphaFoldDB" id="A0A7X0MAA9"/>
<proteinExistence type="predicted"/>
<evidence type="ECO:0000256" key="1">
    <source>
        <dbReference type="SAM" id="MobiDB-lite"/>
    </source>
</evidence>
<dbReference type="RefSeq" id="WP_246497733.1">
    <property type="nucleotide sequence ID" value="NZ_BAAALO010000019.1"/>
</dbReference>
<feature type="region of interest" description="Disordered" evidence="1">
    <location>
        <begin position="1"/>
        <end position="33"/>
    </location>
</feature>
<sequence>MPTVRFAGAGSTGEIRRMDPGRRPRSWVDNTQGARGSRLRSVFLLS</sequence>
<evidence type="ECO:0000313" key="2">
    <source>
        <dbReference type="EMBL" id="MBB6475894.1"/>
    </source>
</evidence>
<protein>
    <submittedName>
        <fullName evidence="2">Uncharacterized protein</fullName>
    </submittedName>
</protein>
<keyword evidence="3" id="KW-1185">Reference proteome</keyword>
<name>A0A7X0MAA9_9ACTN</name>
<reference evidence="2 3" key="1">
    <citation type="submission" date="2020-08" db="EMBL/GenBank/DDBJ databases">
        <title>Sequencing the genomes of 1000 actinobacteria strains.</title>
        <authorList>
            <person name="Klenk H.-P."/>
        </authorList>
    </citation>
    <scope>NUCLEOTIDE SEQUENCE [LARGE SCALE GENOMIC DNA]</scope>
    <source>
        <strain evidence="2 3">DSM 44936</strain>
    </source>
</reference>
<comment type="caution">
    <text evidence="2">The sequence shown here is derived from an EMBL/GenBank/DDBJ whole genome shotgun (WGS) entry which is preliminary data.</text>
</comment>
<dbReference type="Proteomes" id="UP000555564">
    <property type="component" value="Unassembled WGS sequence"/>
</dbReference>
<gene>
    <name evidence="2" type="ORF">BJ992_005325</name>
</gene>
<organism evidence="2 3">
    <name type="scientific">Sphaerisporangium rubeum</name>
    <dbReference type="NCBI Taxonomy" id="321317"/>
    <lineage>
        <taxon>Bacteria</taxon>
        <taxon>Bacillati</taxon>
        <taxon>Actinomycetota</taxon>
        <taxon>Actinomycetes</taxon>
        <taxon>Streptosporangiales</taxon>
        <taxon>Streptosporangiaceae</taxon>
        <taxon>Sphaerisporangium</taxon>
    </lineage>
</organism>
<accession>A0A7X0MAA9</accession>